<dbReference type="Gene3D" id="1.10.260.40">
    <property type="entry name" value="lambda repressor-like DNA-binding domains"/>
    <property type="match status" value="1"/>
</dbReference>
<feature type="domain" description="HTH cro/C1-type" evidence="2">
    <location>
        <begin position="14"/>
        <end position="69"/>
    </location>
</feature>
<dbReference type="EMBL" id="JAGINT010000002">
    <property type="protein sequence ID" value="MBP2354582.1"/>
    <property type="molecule type" value="Genomic_DNA"/>
</dbReference>
<dbReference type="CDD" id="cd00093">
    <property type="entry name" value="HTH_XRE"/>
    <property type="match status" value="1"/>
</dbReference>
<evidence type="ECO:0000313" key="4">
    <source>
        <dbReference type="Proteomes" id="UP000755585"/>
    </source>
</evidence>
<dbReference type="PROSITE" id="PS50943">
    <property type="entry name" value="HTH_CROC1"/>
    <property type="match status" value="1"/>
</dbReference>
<gene>
    <name evidence="3" type="ORF">JOF29_005692</name>
</gene>
<evidence type="ECO:0000313" key="3">
    <source>
        <dbReference type="EMBL" id="MBP2354582.1"/>
    </source>
</evidence>
<dbReference type="InterPro" id="IPR010982">
    <property type="entry name" value="Lambda_DNA-bd_dom_sf"/>
</dbReference>
<comment type="caution">
    <text evidence="3">The sequence shown here is derived from an EMBL/GenBank/DDBJ whole genome shotgun (WGS) entry which is preliminary data.</text>
</comment>
<protein>
    <submittedName>
        <fullName evidence="3">Transcriptional regulator with XRE-family HTH domain</fullName>
    </submittedName>
</protein>
<keyword evidence="4" id="KW-1185">Reference proteome</keyword>
<evidence type="ECO:0000259" key="2">
    <source>
        <dbReference type="PROSITE" id="PS50943"/>
    </source>
</evidence>
<dbReference type="RefSeq" id="WP_209697367.1">
    <property type="nucleotide sequence ID" value="NZ_BAAAVU010000031.1"/>
</dbReference>
<dbReference type="Proteomes" id="UP000755585">
    <property type="component" value="Unassembled WGS sequence"/>
</dbReference>
<keyword evidence="1" id="KW-0238">DNA-binding</keyword>
<organism evidence="3 4">
    <name type="scientific">Kribbella aluminosa</name>
    <dbReference type="NCBI Taxonomy" id="416017"/>
    <lineage>
        <taxon>Bacteria</taxon>
        <taxon>Bacillati</taxon>
        <taxon>Actinomycetota</taxon>
        <taxon>Actinomycetes</taxon>
        <taxon>Propionibacteriales</taxon>
        <taxon>Kribbellaceae</taxon>
        <taxon>Kribbella</taxon>
    </lineage>
</organism>
<accession>A0ABS4USG3</accession>
<dbReference type="InterPro" id="IPR050807">
    <property type="entry name" value="TransReg_Diox_bact_type"/>
</dbReference>
<dbReference type="PANTHER" id="PTHR46797:SF1">
    <property type="entry name" value="METHYLPHOSPHONATE SYNTHASE"/>
    <property type="match status" value="1"/>
</dbReference>
<sequence length="407" mass="44027">MRGAGDHLSIGERVAFYRARRGLTQSVLANLVGRTEDWLSKIERGEREIRRLDVLAELASALRVSLGDLVGQPVLLEDDHEHDDVPAVRDALMAPRRLSRVLFADEQNGRPPDIEQVASLAEGAWEHYQHGRIGRAIDGLPELIRAAQAIEADRTRGGRGPAVSARIHHLAATTLTKIGESDLSWIAAERAMNAADDADDPLALASAARAGTHALLAVGRYDDALQLGQTARSWLTDHVQNMDPAALSLLGMLDLRMATAAARRNDRTTATELLASADAAAHQLGADANYWQTSFGPTNVMLHRLSAALDLGDIAFVTEHGPRVDSTVLPTVRQVAHSIDLARAYSYSAHDAEAISALLSAEAKSPQLVRHNPAVREIVRQIHRRTPSTGGRGSEILALAERCRAVQ</sequence>
<dbReference type="SUPFAM" id="SSF47413">
    <property type="entry name" value="lambda repressor-like DNA-binding domains"/>
    <property type="match status" value="1"/>
</dbReference>
<dbReference type="Pfam" id="PF13560">
    <property type="entry name" value="HTH_31"/>
    <property type="match status" value="1"/>
</dbReference>
<proteinExistence type="predicted"/>
<dbReference type="PANTHER" id="PTHR46797">
    <property type="entry name" value="HTH-TYPE TRANSCRIPTIONAL REGULATOR"/>
    <property type="match status" value="1"/>
</dbReference>
<reference evidence="3 4" key="1">
    <citation type="submission" date="2021-03" db="EMBL/GenBank/DDBJ databases">
        <title>Sequencing the genomes of 1000 actinobacteria strains.</title>
        <authorList>
            <person name="Klenk H.-P."/>
        </authorList>
    </citation>
    <scope>NUCLEOTIDE SEQUENCE [LARGE SCALE GENOMIC DNA]</scope>
    <source>
        <strain evidence="3 4">DSM 18824</strain>
    </source>
</reference>
<dbReference type="SMART" id="SM00530">
    <property type="entry name" value="HTH_XRE"/>
    <property type="match status" value="1"/>
</dbReference>
<dbReference type="InterPro" id="IPR001387">
    <property type="entry name" value="Cro/C1-type_HTH"/>
</dbReference>
<evidence type="ECO:0000256" key="1">
    <source>
        <dbReference type="ARBA" id="ARBA00023125"/>
    </source>
</evidence>
<name>A0ABS4USG3_9ACTN</name>